<reference evidence="2" key="1">
    <citation type="journal article" date="2020" name="Stud. Mycol.">
        <title>101 Dothideomycetes genomes: a test case for predicting lifestyles and emergence of pathogens.</title>
        <authorList>
            <person name="Haridas S."/>
            <person name="Albert R."/>
            <person name="Binder M."/>
            <person name="Bloem J."/>
            <person name="Labutti K."/>
            <person name="Salamov A."/>
            <person name="Andreopoulos B."/>
            <person name="Baker S."/>
            <person name="Barry K."/>
            <person name="Bills G."/>
            <person name="Bluhm B."/>
            <person name="Cannon C."/>
            <person name="Castanera R."/>
            <person name="Culley D."/>
            <person name="Daum C."/>
            <person name="Ezra D."/>
            <person name="Gonzalez J."/>
            <person name="Henrissat B."/>
            <person name="Kuo A."/>
            <person name="Liang C."/>
            <person name="Lipzen A."/>
            <person name="Lutzoni F."/>
            <person name="Magnuson J."/>
            <person name="Mondo S."/>
            <person name="Nolan M."/>
            <person name="Ohm R."/>
            <person name="Pangilinan J."/>
            <person name="Park H.-J."/>
            <person name="Ramirez L."/>
            <person name="Alfaro M."/>
            <person name="Sun H."/>
            <person name="Tritt A."/>
            <person name="Yoshinaga Y."/>
            <person name="Zwiers L.-H."/>
            <person name="Turgeon B."/>
            <person name="Goodwin S."/>
            <person name="Spatafora J."/>
            <person name="Crous P."/>
            <person name="Grigoriev I."/>
        </authorList>
    </citation>
    <scope>NUCLEOTIDE SEQUENCE</scope>
    <source>
        <strain evidence="2">CBS 379.55</strain>
    </source>
</reference>
<dbReference type="GeneID" id="54552735"/>
<organism evidence="2 3">
    <name type="scientific">Westerdykella ornata</name>
    <dbReference type="NCBI Taxonomy" id="318751"/>
    <lineage>
        <taxon>Eukaryota</taxon>
        <taxon>Fungi</taxon>
        <taxon>Dikarya</taxon>
        <taxon>Ascomycota</taxon>
        <taxon>Pezizomycotina</taxon>
        <taxon>Dothideomycetes</taxon>
        <taxon>Pleosporomycetidae</taxon>
        <taxon>Pleosporales</taxon>
        <taxon>Sporormiaceae</taxon>
        <taxon>Westerdykella</taxon>
    </lineage>
</organism>
<feature type="compositionally biased region" description="Basic and acidic residues" evidence="1">
    <location>
        <begin position="105"/>
        <end position="118"/>
    </location>
</feature>
<feature type="compositionally biased region" description="Polar residues" evidence="1">
    <location>
        <begin position="76"/>
        <end position="92"/>
    </location>
</feature>
<proteinExistence type="predicted"/>
<dbReference type="AlphaFoldDB" id="A0A6A6JWJ6"/>
<sequence length="302" mass="33772">MRGISRDAFLKDPYFLVESKKLPKWTSETTLSEKVTQSLIAQPKACTPANRGASKLAPNPLGSSNSPTDEDWDAVSHTSASGSEDNGTTAMQAESREIARLREHAAFRTEQTQRRRDQVAINSRASMDEQQREQKRLKRKEWYESGGEVETLTVPRFNDVTETLIIDCAAQCLTAFMVPPTVAQQEPNPSSSTATQPQFLNTTGTRRIPNLVARTQDNRSKSILGNMKRLLCCSKGFVKEFDDPTHQRHPENSAHNPEAWEVEAKKRVLLRGYDLNGHHLGGLDDGVKVRDFAYQEQNSTTG</sequence>
<dbReference type="RefSeq" id="XP_033657991.1">
    <property type="nucleotide sequence ID" value="XM_033799560.1"/>
</dbReference>
<keyword evidence="3" id="KW-1185">Reference proteome</keyword>
<evidence type="ECO:0000256" key="1">
    <source>
        <dbReference type="SAM" id="MobiDB-lite"/>
    </source>
</evidence>
<feature type="region of interest" description="Disordered" evidence="1">
    <location>
        <begin position="105"/>
        <end position="133"/>
    </location>
</feature>
<dbReference type="Proteomes" id="UP000800097">
    <property type="component" value="Unassembled WGS sequence"/>
</dbReference>
<evidence type="ECO:0000313" key="2">
    <source>
        <dbReference type="EMBL" id="KAF2280453.1"/>
    </source>
</evidence>
<protein>
    <submittedName>
        <fullName evidence="2">Uncharacterized protein</fullName>
    </submittedName>
</protein>
<feature type="region of interest" description="Disordered" evidence="1">
    <location>
        <begin position="41"/>
        <end position="92"/>
    </location>
</feature>
<gene>
    <name evidence="2" type="ORF">EI97DRAFT_439466</name>
</gene>
<accession>A0A6A6JWJ6</accession>
<dbReference type="EMBL" id="ML986485">
    <property type="protein sequence ID" value="KAF2280453.1"/>
    <property type="molecule type" value="Genomic_DNA"/>
</dbReference>
<evidence type="ECO:0000313" key="3">
    <source>
        <dbReference type="Proteomes" id="UP000800097"/>
    </source>
</evidence>
<name>A0A6A6JWJ6_WESOR</name>